<dbReference type="PROSITE" id="PS50211">
    <property type="entry name" value="DENN"/>
    <property type="match status" value="1"/>
</dbReference>
<accession>A0A1R0GYW9</accession>
<evidence type="ECO:0000313" key="5">
    <source>
        <dbReference type="Proteomes" id="UP000187455"/>
    </source>
</evidence>
<dbReference type="AlphaFoldDB" id="A0A1R0GYW9"/>
<comment type="similarity">
    <text evidence="1">Belongs to the DENND6 family.</text>
</comment>
<dbReference type="PANTHER" id="PTHR13677">
    <property type="entry name" value="LD41638P"/>
    <property type="match status" value="1"/>
</dbReference>
<gene>
    <name evidence="4" type="ORF">AYI68_g3842</name>
</gene>
<dbReference type="PANTHER" id="PTHR13677:SF0">
    <property type="entry name" value="LD41638P"/>
    <property type="match status" value="1"/>
</dbReference>
<evidence type="ECO:0000256" key="2">
    <source>
        <dbReference type="SAM" id="MobiDB-lite"/>
    </source>
</evidence>
<proteinExistence type="inferred from homology"/>
<evidence type="ECO:0000259" key="3">
    <source>
        <dbReference type="PROSITE" id="PS50211"/>
    </source>
</evidence>
<dbReference type="OrthoDB" id="10265409at2759"/>
<dbReference type="Proteomes" id="UP000187455">
    <property type="component" value="Unassembled WGS sequence"/>
</dbReference>
<dbReference type="EMBL" id="LSSL01001968">
    <property type="protein sequence ID" value="OLY82045.1"/>
    <property type="molecule type" value="Genomic_DNA"/>
</dbReference>
<feature type="region of interest" description="Disordered" evidence="2">
    <location>
        <begin position="613"/>
        <end position="645"/>
    </location>
</feature>
<dbReference type="GO" id="GO:0055037">
    <property type="term" value="C:recycling endosome"/>
    <property type="evidence" value="ECO:0007669"/>
    <property type="project" value="TreeGrafter"/>
</dbReference>
<sequence length="1188" mass="133214">MKIVDIDQKQALENFNGIKISSDSNFISPNIPSNIIKNEDLEFDFQTPLNFKKSETPILLQESQKLNNSPESLGFVKNSVPSLSFNTPTFNSTQFDQNTKTKNISVKQKSILPKSILHNSSQDVFKRANRVLSLLANGEVHNSNKSDSLSINPSLVDYNSNNLKSPIPPVIITNLASGFSSNGRNFHNEVPKKFDFLNNKQSLKRIQNWIISIAIVKFDENVGPVILSTSPEIVLIEFLGPSYSDRGMNSIFESLKNISLWSPPGSSQSDFDFLGKVMHVDFPISHNSQFIETSSFGPQVFSPKKHILASVIPDGLLYNFRNNLPDLYLCWELMILAETLVVFSDSPSRCFEVVYGLVDIIKPIFYCGDYRPYFTLQDPDFSSIVSPLKVPSNTIIGVSNPFFKQAVSHWPNKLILDSASRIQKINSGDKPLVIASLPFRKKNPNLNQSGNLLSQKSLLGTSLLNSSSPSKNDFGLKTKHKKLVPIDQDFLNEVESGLSGTLGNSSQQPWILSNSLRLHFADLTDQFLTPLNRYFTTLIPPLPSKFVNITHLQGSLFSVLTTMPPPLNRWRNKDFFFSLMRYGLPSGLSGKHTTASKASAAASAIAAAIFKPSSDKNSSQDRKINSRRHFFDPSNPPPSITIDSGVSKSVNHIKSNSRPIVSSEWKDFYGRFLKCGNFVSWLQKRISDSNDEMWKQFFDVVADCDIEDLIKDNTPIIFFNKLNEVSRALSIKDHTSCQDFTGFPSVSQYKIEHESISSMDFNSRNLGNNDTFEIKNSHKKQHFQSSTRSNSPKKLEADIFFSIPISSTVSADPRLQRDPLKNSGNGKALILGPETDKDEILLFQSINDAHNMRMTRSDNPSAQTSPMLLKTDNQSSIFPNDDDLNNDLKIAVLGSGGNLVGYIKSADSTPKRSMNNDSKAIFQSNITPAYKSHSWSNAGNDSETHFDISNLATNDNGVLNIKSKSTDNRNFVESASNARNGKFSLNAQLNPYYHLQSNPNKLSNHQSDNLKVLQNSKNHKEKEESDGLQKLVKCIRSVSELIELADYFASILQIKIICNCEVERPENTIEPNTFFPKDISEVHYSEFDNNISSDPDKNPQSLSEINSIYPISDEERSNPLNVSGNLKNSQPLVINGLDTMPKTPIRNTVSRTPILKNMTDKSRLKIFQHLVFVIRFLPLELRKRYNIH</sequence>
<reference evidence="4 5" key="1">
    <citation type="journal article" date="2016" name="Mol. Biol. Evol.">
        <title>Genome-Wide Survey of Gut Fungi (Harpellales) Reveals the First Horizontally Transferred Ubiquitin Gene from a Mosquito Host.</title>
        <authorList>
            <person name="Wang Y."/>
            <person name="White M.M."/>
            <person name="Kvist S."/>
            <person name="Moncalvo J.M."/>
        </authorList>
    </citation>
    <scope>NUCLEOTIDE SEQUENCE [LARGE SCALE GENOMIC DNA]</scope>
    <source>
        <strain evidence="4 5">ALG-7-W6</strain>
    </source>
</reference>
<dbReference type="GO" id="GO:0005085">
    <property type="term" value="F:guanyl-nucleotide exchange factor activity"/>
    <property type="evidence" value="ECO:0007669"/>
    <property type="project" value="InterPro"/>
</dbReference>
<protein>
    <submittedName>
        <fullName evidence="4">Protein DENND6B</fullName>
    </submittedName>
</protein>
<organism evidence="4 5">
    <name type="scientific">Smittium mucronatum</name>
    <dbReference type="NCBI Taxonomy" id="133383"/>
    <lineage>
        <taxon>Eukaryota</taxon>
        <taxon>Fungi</taxon>
        <taxon>Fungi incertae sedis</taxon>
        <taxon>Zoopagomycota</taxon>
        <taxon>Kickxellomycotina</taxon>
        <taxon>Harpellomycetes</taxon>
        <taxon>Harpellales</taxon>
        <taxon>Legeriomycetaceae</taxon>
        <taxon>Smittium</taxon>
    </lineage>
</organism>
<dbReference type="InterPro" id="IPR037516">
    <property type="entry name" value="Tripartite_DENN"/>
</dbReference>
<comment type="caution">
    <text evidence="4">The sequence shown here is derived from an EMBL/GenBank/DDBJ whole genome shotgun (WGS) entry which is preliminary data.</text>
</comment>
<name>A0A1R0GYW9_9FUNG</name>
<dbReference type="InterPro" id="IPR024224">
    <property type="entry name" value="DENND6"/>
</dbReference>
<keyword evidence="5" id="KW-1185">Reference proteome</keyword>
<feature type="domain" description="UDENN" evidence="3">
    <location>
        <begin position="153"/>
        <end position="598"/>
    </location>
</feature>
<evidence type="ECO:0000313" key="4">
    <source>
        <dbReference type="EMBL" id="OLY82045.1"/>
    </source>
</evidence>
<evidence type="ECO:0000256" key="1">
    <source>
        <dbReference type="ARBA" id="ARBA00007159"/>
    </source>
</evidence>